<dbReference type="GO" id="GO:0016787">
    <property type="term" value="F:hydrolase activity"/>
    <property type="evidence" value="ECO:0007669"/>
    <property type="project" value="UniProtKB-KW"/>
</dbReference>
<feature type="domain" description="PIN" evidence="9">
    <location>
        <begin position="4"/>
        <end position="125"/>
    </location>
</feature>
<dbReference type="RefSeq" id="WP_087619772.1">
    <property type="nucleotide sequence ID" value="NZ_NEXX01000001.1"/>
</dbReference>
<comment type="similarity">
    <text evidence="7 8">Belongs to the PINc/VapC protein family.</text>
</comment>
<feature type="binding site" evidence="8">
    <location>
        <position position="99"/>
    </location>
    <ligand>
        <name>Mg(2+)</name>
        <dbReference type="ChEBI" id="CHEBI:18420"/>
    </ligand>
</feature>
<sequence>MAKYLLDTNICIYIQKHKPLEVLNKFKALSVGDAVISQITWGELVYGAYKSQYTEKVLKELEQLVRLIPVLALTDLAAEHYGQIRAQLTQQGQLIGANDLWIAAHARASQLVLVSNNIKVFTRVEGLKLENWVNN</sequence>
<keyword evidence="6 8" id="KW-0460">Magnesium</keyword>
<evidence type="ECO:0000256" key="7">
    <source>
        <dbReference type="ARBA" id="ARBA00038093"/>
    </source>
</evidence>
<dbReference type="GO" id="GO:0000287">
    <property type="term" value="F:magnesium ion binding"/>
    <property type="evidence" value="ECO:0007669"/>
    <property type="project" value="UniProtKB-UniRule"/>
</dbReference>
<dbReference type="GO" id="GO:0004540">
    <property type="term" value="F:RNA nuclease activity"/>
    <property type="evidence" value="ECO:0007669"/>
    <property type="project" value="InterPro"/>
</dbReference>
<dbReference type="GO" id="GO:0090729">
    <property type="term" value="F:toxin activity"/>
    <property type="evidence" value="ECO:0007669"/>
    <property type="project" value="UniProtKB-KW"/>
</dbReference>
<dbReference type="InterPro" id="IPR022907">
    <property type="entry name" value="VapC_family"/>
</dbReference>
<dbReference type="Pfam" id="PF01850">
    <property type="entry name" value="PIN"/>
    <property type="match status" value="1"/>
</dbReference>
<evidence type="ECO:0000259" key="9">
    <source>
        <dbReference type="Pfam" id="PF01850"/>
    </source>
</evidence>
<accession>A0A1Z9Z3T6</accession>
<dbReference type="EC" id="3.1.-.-" evidence="8"/>
<dbReference type="PANTHER" id="PTHR33653:SF1">
    <property type="entry name" value="RIBONUCLEASE VAPC2"/>
    <property type="match status" value="1"/>
</dbReference>
<reference evidence="10 11" key="1">
    <citation type="submission" date="2017-05" db="EMBL/GenBank/DDBJ databases">
        <title>Acinetobacter populi ANC 5415 (= PBJ7), whole genome shotgun sequencing project.</title>
        <authorList>
            <person name="Nemec A."/>
            <person name="Radolfova-Krizova L."/>
        </authorList>
    </citation>
    <scope>NUCLEOTIDE SEQUENCE [LARGE SCALE GENOMIC DNA]</scope>
    <source>
        <strain evidence="10 11">PBJ7</strain>
    </source>
</reference>
<keyword evidence="5 8" id="KW-0378">Hydrolase</keyword>
<dbReference type="SUPFAM" id="SSF88723">
    <property type="entry name" value="PIN domain-like"/>
    <property type="match status" value="1"/>
</dbReference>
<keyword evidence="2 8" id="KW-1277">Toxin-antitoxin system</keyword>
<comment type="cofactor">
    <cofactor evidence="1 8">
        <name>Mg(2+)</name>
        <dbReference type="ChEBI" id="CHEBI:18420"/>
    </cofactor>
</comment>
<proteinExistence type="inferred from homology"/>
<evidence type="ECO:0000313" key="11">
    <source>
        <dbReference type="Proteomes" id="UP000196536"/>
    </source>
</evidence>
<dbReference type="AlphaFoldDB" id="A0A1Z9Z3T6"/>
<organism evidence="10 11">
    <name type="scientific">Acinetobacter populi</name>
    <dbReference type="NCBI Taxonomy" id="1582270"/>
    <lineage>
        <taxon>Bacteria</taxon>
        <taxon>Pseudomonadati</taxon>
        <taxon>Pseudomonadota</taxon>
        <taxon>Gammaproteobacteria</taxon>
        <taxon>Moraxellales</taxon>
        <taxon>Moraxellaceae</taxon>
        <taxon>Acinetobacter</taxon>
    </lineage>
</organism>
<keyword evidence="11" id="KW-1185">Reference proteome</keyword>
<evidence type="ECO:0000256" key="1">
    <source>
        <dbReference type="ARBA" id="ARBA00001946"/>
    </source>
</evidence>
<keyword evidence="8" id="KW-0800">Toxin</keyword>
<dbReference type="EMBL" id="NEXX01000001">
    <property type="protein sequence ID" value="OUY09115.1"/>
    <property type="molecule type" value="Genomic_DNA"/>
</dbReference>
<evidence type="ECO:0000256" key="4">
    <source>
        <dbReference type="ARBA" id="ARBA00022723"/>
    </source>
</evidence>
<keyword evidence="4 8" id="KW-0479">Metal-binding</keyword>
<keyword evidence="3 8" id="KW-0540">Nuclease</keyword>
<gene>
    <name evidence="8" type="primary">vapC</name>
    <name evidence="10" type="ORF">CAP51_05845</name>
</gene>
<comment type="caution">
    <text evidence="10">The sequence shown here is derived from an EMBL/GenBank/DDBJ whole genome shotgun (WGS) entry which is preliminary data.</text>
</comment>
<evidence type="ECO:0000313" key="10">
    <source>
        <dbReference type="EMBL" id="OUY09115.1"/>
    </source>
</evidence>
<evidence type="ECO:0000256" key="5">
    <source>
        <dbReference type="ARBA" id="ARBA00022801"/>
    </source>
</evidence>
<evidence type="ECO:0000256" key="8">
    <source>
        <dbReference type="HAMAP-Rule" id="MF_00265"/>
    </source>
</evidence>
<evidence type="ECO:0000256" key="2">
    <source>
        <dbReference type="ARBA" id="ARBA00022649"/>
    </source>
</evidence>
<dbReference type="CDD" id="cd18735">
    <property type="entry name" value="PIN_HiVapC1-like"/>
    <property type="match status" value="1"/>
</dbReference>
<dbReference type="Proteomes" id="UP000196536">
    <property type="component" value="Unassembled WGS sequence"/>
</dbReference>
<dbReference type="Gene3D" id="3.40.50.1010">
    <property type="entry name" value="5'-nuclease"/>
    <property type="match status" value="1"/>
</dbReference>
<protein>
    <recommendedName>
        <fullName evidence="8">Ribonuclease VapC</fullName>
        <shortName evidence="8">RNase VapC</shortName>
        <ecNumber evidence="8">3.1.-.-</ecNumber>
    </recommendedName>
    <alternativeName>
        <fullName evidence="8">Toxin VapC</fullName>
    </alternativeName>
</protein>
<dbReference type="InterPro" id="IPR002716">
    <property type="entry name" value="PIN_dom"/>
</dbReference>
<dbReference type="InterPro" id="IPR050556">
    <property type="entry name" value="Type_II_TA_system_RNase"/>
</dbReference>
<dbReference type="HAMAP" id="MF_00265">
    <property type="entry name" value="VapC_Nob1"/>
    <property type="match status" value="1"/>
</dbReference>
<dbReference type="OrthoDB" id="9796690at2"/>
<comment type="function">
    <text evidence="8">Toxic component of a toxin-antitoxin (TA) system. An RNase.</text>
</comment>
<evidence type="ECO:0000256" key="3">
    <source>
        <dbReference type="ARBA" id="ARBA00022722"/>
    </source>
</evidence>
<dbReference type="PANTHER" id="PTHR33653">
    <property type="entry name" value="RIBONUCLEASE VAPC2"/>
    <property type="match status" value="1"/>
</dbReference>
<evidence type="ECO:0000256" key="6">
    <source>
        <dbReference type="ARBA" id="ARBA00022842"/>
    </source>
</evidence>
<feature type="binding site" evidence="8">
    <location>
        <position position="7"/>
    </location>
    <ligand>
        <name>Mg(2+)</name>
        <dbReference type="ChEBI" id="CHEBI:18420"/>
    </ligand>
</feature>
<name>A0A1Z9Z3T6_9GAMM</name>
<dbReference type="InterPro" id="IPR029060">
    <property type="entry name" value="PIN-like_dom_sf"/>
</dbReference>